<protein>
    <recommendedName>
        <fullName evidence="2">Transglutaminase-like domain-containing protein</fullName>
    </recommendedName>
</protein>
<reference evidence="1" key="1">
    <citation type="journal article" date="2014" name="Front. Microbiol.">
        <title>High frequency of phylogenetically diverse reductive dehalogenase-homologous genes in deep subseafloor sedimentary metagenomes.</title>
        <authorList>
            <person name="Kawai M."/>
            <person name="Futagami T."/>
            <person name="Toyoda A."/>
            <person name="Takaki Y."/>
            <person name="Nishi S."/>
            <person name="Hori S."/>
            <person name="Arai W."/>
            <person name="Tsubouchi T."/>
            <person name="Morono Y."/>
            <person name="Uchiyama I."/>
            <person name="Ito T."/>
            <person name="Fujiyama A."/>
            <person name="Inagaki F."/>
            <person name="Takami H."/>
        </authorList>
    </citation>
    <scope>NUCLEOTIDE SEQUENCE</scope>
    <source>
        <strain evidence="1">Expedition CK06-06</strain>
    </source>
</reference>
<comment type="caution">
    <text evidence="1">The sequence shown here is derived from an EMBL/GenBank/DDBJ whole genome shotgun (WGS) entry which is preliminary data.</text>
</comment>
<dbReference type="Gene3D" id="3.10.620.30">
    <property type="match status" value="1"/>
</dbReference>
<feature type="non-terminal residue" evidence="1">
    <location>
        <position position="135"/>
    </location>
</feature>
<proteinExistence type="predicted"/>
<evidence type="ECO:0008006" key="2">
    <source>
        <dbReference type="Google" id="ProtNLM"/>
    </source>
</evidence>
<accession>X1I205</accession>
<dbReference type="AlphaFoldDB" id="X1I205"/>
<evidence type="ECO:0000313" key="1">
    <source>
        <dbReference type="EMBL" id="GAH75752.1"/>
    </source>
</evidence>
<name>X1I205_9ZZZZ</name>
<dbReference type="EMBL" id="BARU01027657">
    <property type="protein sequence ID" value="GAH75752.1"/>
    <property type="molecule type" value="Genomic_DNA"/>
</dbReference>
<sequence length="135" mass="15739">MTYTVKARYGNQELDVREFVLPRGYMVAEALESIQASPSGNGLIWDCWDWVCRQVQYPPSPVEIDYHYEEAFLRPTPFPWVRLAMRRSRKLEFFQFPFETIDHEIGDCEDVSILTCSLLRNVLPANEVHVALGRV</sequence>
<gene>
    <name evidence="1" type="ORF">S03H2_44255</name>
</gene>
<organism evidence="1">
    <name type="scientific">marine sediment metagenome</name>
    <dbReference type="NCBI Taxonomy" id="412755"/>
    <lineage>
        <taxon>unclassified sequences</taxon>
        <taxon>metagenomes</taxon>
        <taxon>ecological metagenomes</taxon>
    </lineage>
</organism>